<accession>S2K939</accession>
<name>S2K939_MUCC1</name>
<reference evidence="3" key="1">
    <citation type="submission" date="2013-05" db="EMBL/GenBank/DDBJ databases">
        <title>The Genome sequence of Mucor circinelloides f. circinelloides 1006PhL.</title>
        <authorList>
            <consortium name="The Broad Institute Genomics Platform"/>
            <person name="Cuomo C."/>
            <person name="Earl A."/>
            <person name="Findley K."/>
            <person name="Lee S.C."/>
            <person name="Walker B."/>
            <person name="Young S."/>
            <person name="Zeng Q."/>
            <person name="Gargeya S."/>
            <person name="Fitzgerald M."/>
            <person name="Haas B."/>
            <person name="Abouelleil A."/>
            <person name="Allen A.W."/>
            <person name="Alvarado L."/>
            <person name="Arachchi H.M."/>
            <person name="Berlin A.M."/>
            <person name="Chapman S.B."/>
            <person name="Gainer-Dewar J."/>
            <person name="Goldberg J."/>
            <person name="Griggs A."/>
            <person name="Gujja S."/>
            <person name="Hansen M."/>
            <person name="Howarth C."/>
            <person name="Imamovic A."/>
            <person name="Ireland A."/>
            <person name="Larimer J."/>
            <person name="McCowan C."/>
            <person name="Murphy C."/>
            <person name="Pearson M."/>
            <person name="Poon T.W."/>
            <person name="Priest M."/>
            <person name="Roberts A."/>
            <person name="Saif S."/>
            <person name="Shea T."/>
            <person name="Sisk P."/>
            <person name="Sykes S."/>
            <person name="Wortman J."/>
            <person name="Nusbaum C."/>
            <person name="Birren B."/>
        </authorList>
    </citation>
    <scope>NUCLEOTIDE SEQUENCE [LARGE SCALE GENOMIC DNA]</scope>
    <source>
        <strain evidence="3">1006PhL</strain>
    </source>
</reference>
<feature type="compositionally biased region" description="Basic and acidic residues" evidence="1">
    <location>
        <begin position="85"/>
        <end position="106"/>
    </location>
</feature>
<dbReference type="EMBL" id="KE123945">
    <property type="protein sequence ID" value="EPB88800.1"/>
    <property type="molecule type" value="Genomic_DNA"/>
</dbReference>
<feature type="region of interest" description="Disordered" evidence="1">
    <location>
        <begin position="15"/>
        <end position="34"/>
    </location>
</feature>
<evidence type="ECO:0000256" key="1">
    <source>
        <dbReference type="SAM" id="MobiDB-lite"/>
    </source>
</evidence>
<gene>
    <name evidence="2" type="ORF">HMPREF1544_04440</name>
</gene>
<dbReference type="AlphaFoldDB" id="S2K939"/>
<organism evidence="2 3">
    <name type="scientific">Mucor circinelloides f. circinelloides (strain 1006PhL)</name>
    <name type="common">Mucormycosis agent</name>
    <name type="synonym">Calyptromyces circinelloides</name>
    <dbReference type="NCBI Taxonomy" id="1220926"/>
    <lineage>
        <taxon>Eukaryota</taxon>
        <taxon>Fungi</taxon>
        <taxon>Fungi incertae sedis</taxon>
        <taxon>Mucoromycota</taxon>
        <taxon>Mucoromycotina</taxon>
        <taxon>Mucoromycetes</taxon>
        <taxon>Mucorales</taxon>
        <taxon>Mucorineae</taxon>
        <taxon>Mucoraceae</taxon>
        <taxon>Mucor</taxon>
    </lineage>
</organism>
<feature type="compositionally biased region" description="Basic residues" evidence="1">
    <location>
        <begin position="73"/>
        <end position="84"/>
    </location>
</feature>
<feature type="region of interest" description="Disordered" evidence="1">
    <location>
        <begin position="73"/>
        <end position="125"/>
    </location>
</feature>
<dbReference type="InParanoid" id="S2K939"/>
<keyword evidence="3" id="KW-1185">Reference proteome</keyword>
<dbReference type="VEuPathDB" id="FungiDB:HMPREF1544_04440"/>
<dbReference type="OrthoDB" id="10612773at2759"/>
<dbReference type="OMA" id="CQHKKPD"/>
<dbReference type="Proteomes" id="UP000014254">
    <property type="component" value="Unassembled WGS sequence"/>
</dbReference>
<sequence>MSNIWLDPLGISLIKSNKSKNKPPPPAPPAAAEEPKIQVQYTFPCYQVQMPQQIIFYNVNCNTPFCNHVRTSHRCHCQHKKPDGKKKPAEKKPVDEKKKKKEEERKKKAAALAKEKENRKYIVPTFGSPREARKGIFEP</sequence>
<protein>
    <submittedName>
        <fullName evidence="2">Uncharacterized protein</fullName>
    </submittedName>
</protein>
<evidence type="ECO:0000313" key="3">
    <source>
        <dbReference type="Proteomes" id="UP000014254"/>
    </source>
</evidence>
<evidence type="ECO:0000313" key="2">
    <source>
        <dbReference type="EMBL" id="EPB88800.1"/>
    </source>
</evidence>
<proteinExistence type="predicted"/>